<evidence type="ECO:0000313" key="3">
    <source>
        <dbReference type="Proteomes" id="UP001157017"/>
    </source>
</evidence>
<evidence type="ECO:0000256" key="1">
    <source>
        <dbReference type="SAM" id="MobiDB-lite"/>
    </source>
</evidence>
<name>A0ABQ6JEB3_9ACTN</name>
<sequence>MTTVLDVLEVHGSTVRAAFAAIEPTAQQRLVGLVFERERALLRERRGTAAPVDDATPPAQAGTTSPAEPDGPLAEVRSLVSRRRP</sequence>
<reference evidence="3" key="1">
    <citation type="journal article" date="2019" name="Int. J. Syst. Evol. Microbiol.">
        <title>The Global Catalogue of Microorganisms (GCM) 10K type strain sequencing project: providing services to taxonomists for standard genome sequencing and annotation.</title>
        <authorList>
            <consortium name="The Broad Institute Genomics Platform"/>
            <consortium name="The Broad Institute Genome Sequencing Center for Infectious Disease"/>
            <person name="Wu L."/>
            <person name="Ma J."/>
        </authorList>
    </citation>
    <scope>NUCLEOTIDE SEQUENCE [LARGE SCALE GENOMIC DNA]</scope>
    <source>
        <strain evidence="3">NBRC 108730</strain>
    </source>
</reference>
<feature type="region of interest" description="Disordered" evidence="1">
    <location>
        <begin position="44"/>
        <end position="85"/>
    </location>
</feature>
<organism evidence="2 3">
    <name type="scientific">Angustibacter aerolatus</name>
    <dbReference type="NCBI Taxonomy" id="1162965"/>
    <lineage>
        <taxon>Bacteria</taxon>
        <taxon>Bacillati</taxon>
        <taxon>Actinomycetota</taxon>
        <taxon>Actinomycetes</taxon>
        <taxon>Kineosporiales</taxon>
        <taxon>Kineosporiaceae</taxon>
    </lineage>
</organism>
<dbReference type="EMBL" id="BSUZ01000001">
    <property type="protein sequence ID" value="GMA85165.1"/>
    <property type="molecule type" value="Genomic_DNA"/>
</dbReference>
<dbReference type="Proteomes" id="UP001157017">
    <property type="component" value="Unassembled WGS sequence"/>
</dbReference>
<feature type="compositionally biased region" description="Low complexity" evidence="1">
    <location>
        <begin position="48"/>
        <end position="61"/>
    </location>
</feature>
<protein>
    <submittedName>
        <fullName evidence="2">Uncharacterized protein</fullName>
    </submittedName>
</protein>
<accession>A0ABQ6JEB3</accession>
<evidence type="ECO:0000313" key="2">
    <source>
        <dbReference type="EMBL" id="GMA85165.1"/>
    </source>
</evidence>
<comment type="caution">
    <text evidence="2">The sequence shown here is derived from an EMBL/GenBank/DDBJ whole genome shotgun (WGS) entry which is preliminary data.</text>
</comment>
<keyword evidence="3" id="KW-1185">Reference proteome</keyword>
<proteinExistence type="predicted"/>
<gene>
    <name evidence="2" type="ORF">GCM10025868_04150</name>
</gene>